<accession>A0A7J7FZR2</accession>
<dbReference type="AlphaFoldDB" id="A0A7J7FZR2"/>
<protein>
    <submittedName>
        <fullName evidence="1">Uncharacterized protein</fullName>
    </submittedName>
</protein>
<proteinExistence type="predicted"/>
<reference evidence="2" key="1">
    <citation type="journal article" date="2020" name="Nat. Commun.">
        <title>Genome assembly of wild tea tree DASZ reveals pedigree and selection history of tea varieties.</title>
        <authorList>
            <person name="Zhang W."/>
            <person name="Zhang Y."/>
            <person name="Qiu H."/>
            <person name="Guo Y."/>
            <person name="Wan H."/>
            <person name="Zhang X."/>
            <person name="Scossa F."/>
            <person name="Alseekh S."/>
            <person name="Zhang Q."/>
            <person name="Wang P."/>
            <person name="Xu L."/>
            <person name="Schmidt M.H."/>
            <person name="Jia X."/>
            <person name="Li D."/>
            <person name="Zhu A."/>
            <person name="Guo F."/>
            <person name="Chen W."/>
            <person name="Ni D."/>
            <person name="Usadel B."/>
            <person name="Fernie A.R."/>
            <person name="Wen W."/>
        </authorList>
    </citation>
    <scope>NUCLEOTIDE SEQUENCE [LARGE SCALE GENOMIC DNA]</scope>
    <source>
        <strain evidence="2">cv. G240</strain>
    </source>
</reference>
<dbReference type="Proteomes" id="UP000593564">
    <property type="component" value="Unassembled WGS sequence"/>
</dbReference>
<reference evidence="1 2" key="2">
    <citation type="submission" date="2020-07" db="EMBL/GenBank/DDBJ databases">
        <title>Genome assembly of wild tea tree DASZ reveals pedigree and selection history of tea varieties.</title>
        <authorList>
            <person name="Zhang W."/>
        </authorList>
    </citation>
    <scope>NUCLEOTIDE SEQUENCE [LARGE SCALE GENOMIC DNA]</scope>
    <source>
        <strain evidence="2">cv. G240</strain>
        <tissue evidence="1">Leaf</tissue>
    </source>
</reference>
<organism evidence="1 2">
    <name type="scientific">Camellia sinensis</name>
    <name type="common">Tea plant</name>
    <name type="synonym">Thea sinensis</name>
    <dbReference type="NCBI Taxonomy" id="4442"/>
    <lineage>
        <taxon>Eukaryota</taxon>
        <taxon>Viridiplantae</taxon>
        <taxon>Streptophyta</taxon>
        <taxon>Embryophyta</taxon>
        <taxon>Tracheophyta</taxon>
        <taxon>Spermatophyta</taxon>
        <taxon>Magnoliopsida</taxon>
        <taxon>eudicotyledons</taxon>
        <taxon>Gunneridae</taxon>
        <taxon>Pentapetalae</taxon>
        <taxon>asterids</taxon>
        <taxon>Ericales</taxon>
        <taxon>Theaceae</taxon>
        <taxon>Camellia</taxon>
    </lineage>
</organism>
<dbReference type="PANTHER" id="PTHR36617:SF15">
    <property type="entry name" value="REVERSE TRANSCRIPTASE ZINC-BINDING DOMAIN-CONTAINING PROTEIN"/>
    <property type="match status" value="1"/>
</dbReference>
<keyword evidence="2" id="KW-1185">Reference proteome</keyword>
<dbReference type="EMBL" id="JACBKZ010000014">
    <property type="protein sequence ID" value="KAF5933859.1"/>
    <property type="molecule type" value="Genomic_DNA"/>
</dbReference>
<sequence length="386" mass="44167">MVNDCLLAKWWWRYGCEDRSLWKSILISKYGSAGGKWLPFIEDGQQSSKIWGDILNTAVSNTQLYSFYVANCEIQVGNGTRIRFWEDHWMGEKCFKEEYPRLFELSLEKEVPLSHLVERKRITARWDLKFRRRLRAWEELEVVRLVDKLNSNTPCLTEKADALVWKASSNGLFSTAAAYNKLTSRQVLPATERRIKSRAYLQSLGLLDQNTRRFFAPISAIPAMANVYRNCIAHKSNSSRYLPGISRYDCEFHSHQHTGPYSNRHTNFSNYATICTSYDPDTMTTSISRARVLVFPYLAPGHMMPLLDLTNQLATRGLTIIILVTPKNLSVLNPLLSKHPSIKTLGLPFPAHPSLSTRAENVKDLPPIAFPGIMLSMHQLFTSILH</sequence>
<dbReference type="SUPFAM" id="SSF53756">
    <property type="entry name" value="UDP-Glycosyltransferase/glycogen phosphorylase"/>
    <property type="match status" value="1"/>
</dbReference>
<evidence type="ECO:0000313" key="2">
    <source>
        <dbReference type="Proteomes" id="UP000593564"/>
    </source>
</evidence>
<evidence type="ECO:0000313" key="1">
    <source>
        <dbReference type="EMBL" id="KAF5933859.1"/>
    </source>
</evidence>
<gene>
    <name evidence="1" type="ORF">HYC85_030030</name>
</gene>
<dbReference type="Gene3D" id="3.40.50.2000">
    <property type="entry name" value="Glycogen Phosphorylase B"/>
    <property type="match status" value="1"/>
</dbReference>
<comment type="caution">
    <text evidence="1">The sequence shown here is derived from an EMBL/GenBank/DDBJ whole genome shotgun (WGS) entry which is preliminary data.</text>
</comment>
<name>A0A7J7FZR2_CAMSI</name>
<dbReference type="PANTHER" id="PTHR36617">
    <property type="entry name" value="PROTEIN, PUTATIVE-RELATED"/>
    <property type="match status" value="1"/>
</dbReference>